<evidence type="ECO:0000256" key="6">
    <source>
        <dbReference type="SAM" id="MobiDB-lite"/>
    </source>
</evidence>
<dbReference type="SUPFAM" id="SSF48208">
    <property type="entry name" value="Six-hairpin glycosidases"/>
    <property type="match status" value="1"/>
</dbReference>
<evidence type="ECO:0000256" key="1">
    <source>
        <dbReference type="ARBA" id="ARBA00004740"/>
    </source>
</evidence>
<keyword evidence="5" id="KW-0812">Transmembrane</keyword>
<gene>
    <name evidence="9" type="ORF">AT9943_LOCUS4865</name>
</gene>
<dbReference type="GO" id="GO:0004573">
    <property type="term" value="F:Glc3Man9GlcNAc2 oligosaccharide glucosidase activity"/>
    <property type="evidence" value="ECO:0007669"/>
    <property type="project" value="UniProtKB-UniRule"/>
</dbReference>
<accession>A0A7G2E330</accession>
<keyword evidence="5" id="KW-0472">Membrane</keyword>
<dbReference type="FunFam" id="2.70.98.110:FF:000002">
    <property type="entry name" value="Mannosyl-oligosaccharide glucosidase GCS1"/>
    <property type="match status" value="1"/>
</dbReference>
<feature type="transmembrane region" description="Helical" evidence="5">
    <location>
        <begin position="916"/>
        <end position="938"/>
    </location>
</feature>
<dbReference type="GO" id="GO:0006487">
    <property type="term" value="P:protein N-linked glycosylation"/>
    <property type="evidence" value="ECO:0007669"/>
    <property type="project" value="UniProtKB-UniRule"/>
</dbReference>
<dbReference type="EC" id="3.2.1.106" evidence="5"/>
<name>A0A7G2E330_ARATH</name>
<dbReference type="AlphaFoldDB" id="A0A7G2E330"/>
<feature type="compositionally biased region" description="Polar residues" evidence="6">
    <location>
        <begin position="616"/>
        <end position="625"/>
    </location>
</feature>
<comment type="subcellular location">
    <subcellularLocation>
        <location evidence="5">Endoplasmic reticulum membrane</location>
        <topology evidence="5">Single-pass type II membrane protein</topology>
    </subcellularLocation>
</comment>
<sequence>MTGASRRSARGRIKSSSLSPGSDEGSAYPPSIRRGKGKELVSIGAFKTNLKILVGLIILGIIVIYFVINRLVRHGLLFDESQKPRVITPFPAPKVMDLSMFQGEHKESLYWGTYRPHVYFGVRARTPLSLVAGLMWLGVKDEMYVMRHFCENSDDLSTFGWREHNGRDYGRQELVENDMVIETSFVKSKGDGLGYGGDWAVRIDVKNKGLNDDVKRSAHLFFYLADEGGNVLNLGQDGLDFQGSSLLVSGSREDVGDWQIHLKSQNQLETHYSGFKTPHIYNLSDLVQQNLALQARKFGRLQLSDTSEDSSNIYIFQISGRLPFTIDIPFISGIKGESSNVEKRLTSLTGLPLSDLLKKKHQEFDAKFNECFNLSEKRLLSTCCIDFSSFIPHLSESPSTRISLSLLMCYSVSQWRTYVHDSETLGVGRTAIANMLGGIGYFYGQSKIYVPKSTQPGSRDNFLLYWPAELYTAVPSRPFFPRGFLWDEGFHQLLIWRWDIRITLDIVGHWLDLLNIDGWIPREQILGAEALSKVPEEFVVQYPSNGNPPTLFLVIRDLIDTIRMEKFVASEKDEVLSFLERASVRLDAWFQWFNTSQKGKEIGSYFWHGRDNTTTQELNPKTLSSGLDDYPRASHPSEDERHVDLRCWMYLAADCMHSITELLGKEDKLSKENYNSTAKLLSNFNLLNQMHYDSDYGAYFDFGNHTEKVKLIWKEVIQENGQLSRQLVRKTFGKPKLKLVPHLGYVSFFPFMSRIIPPDSPILEKQLDFISNRSILWSDYGLVSLAKTSSMYMKRNTEHDAPYWRGPIWMNMNYMILSSLYHYSIVDGPYREKSKAIYTELRSNLIRNVVRNYYETGYIWEQYDQVKGTGKGTRLFTGCIAAVANGLTHLLMMILNCGDSIDALSTTDPENMVKEVLKVGIFIQVTATFFGGFMFAFIRGLQLAFVLLSCINFSTHRLRTIAVVQNGVIAEKGTHERLVKTSMESYGTLFAHMSE</sequence>
<keyword evidence="4 5" id="KW-0326">Glycosidase</keyword>
<feature type="compositionally biased region" description="Low complexity" evidence="6">
    <location>
        <begin position="15"/>
        <end position="26"/>
    </location>
</feature>
<dbReference type="EMBL" id="LR881466">
    <property type="protein sequence ID" value="CAD5316547.1"/>
    <property type="molecule type" value="Genomic_DNA"/>
</dbReference>
<feature type="transmembrane region" description="Helical" evidence="5">
    <location>
        <begin position="50"/>
        <end position="68"/>
    </location>
</feature>
<dbReference type="Proteomes" id="UP000516314">
    <property type="component" value="Chromosome 1"/>
</dbReference>
<dbReference type="InterPro" id="IPR038518">
    <property type="entry name" value="Glyco_hydro_63N_sf"/>
</dbReference>
<dbReference type="Pfam" id="PF03200">
    <property type="entry name" value="Glyco_hydro_63"/>
    <property type="match status" value="1"/>
</dbReference>
<dbReference type="PANTHER" id="PTHR10412:SF20">
    <property type="entry name" value="MANNOSYL-OLIGOSACCHARIDE GLUCOSIDASE GCS1"/>
    <property type="match status" value="1"/>
</dbReference>
<evidence type="ECO:0000259" key="7">
    <source>
        <dbReference type="Pfam" id="PF03200"/>
    </source>
</evidence>
<dbReference type="GO" id="GO:0009311">
    <property type="term" value="P:oligosaccharide metabolic process"/>
    <property type="evidence" value="ECO:0007669"/>
    <property type="project" value="UniProtKB-UniRule"/>
</dbReference>
<evidence type="ECO:0000256" key="4">
    <source>
        <dbReference type="ARBA" id="ARBA00023295"/>
    </source>
</evidence>
<protein>
    <recommendedName>
        <fullName evidence="5">Mannosyl-oligosaccharide glucosidase</fullName>
        <ecNumber evidence="5">3.2.1.106</ecNumber>
    </recommendedName>
</protein>
<dbReference type="InterPro" id="IPR004888">
    <property type="entry name" value="Glycoside_hydrolase_63"/>
</dbReference>
<feature type="region of interest" description="Disordered" evidence="6">
    <location>
        <begin position="1"/>
        <end position="31"/>
    </location>
</feature>
<dbReference type="PANTHER" id="PTHR10412">
    <property type="entry name" value="MANNOSYL-OLIGOSACCHARIDE GLUCOSIDASE"/>
    <property type="match status" value="1"/>
</dbReference>
<dbReference type="Gene3D" id="1.50.10.10">
    <property type="match status" value="1"/>
</dbReference>
<evidence type="ECO:0000313" key="10">
    <source>
        <dbReference type="Proteomes" id="UP000516314"/>
    </source>
</evidence>
<reference evidence="9 10" key="1">
    <citation type="submission" date="2020-09" db="EMBL/GenBank/DDBJ databases">
        <authorList>
            <person name="Ashkenazy H."/>
        </authorList>
    </citation>
    <scope>NUCLEOTIDE SEQUENCE [LARGE SCALE GENOMIC DNA]</scope>
    <source>
        <strain evidence="10">cv. Cdm-0</strain>
    </source>
</reference>
<dbReference type="FunFam" id="1.50.10.10:FF:000009">
    <property type="entry name" value="mannosyl-oligosaccharide glucosidase"/>
    <property type="match status" value="1"/>
</dbReference>
<evidence type="ECO:0000256" key="3">
    <source>
        <dbReference type="ARBA" id="ARBA00022801"/>
    </source>
</evidence>
<feature type="transmembrane region" description="Helical" evidence="5">
    <location>
        <begin position="875"/>
        <end position="896"/>
    </location>
</feature>
<keyword evidence="5" id="KW-1133">Transmembrane helix</keyword>
<feature type="domain" description="Glycosyl hydrolase family 63 C-terminal" evidence="7">
    <location>
        <begin position="420"/>
        <end position="884"/>
    </location>
</feature>
<comment type="catalytic activity">
    <reaction evidence="5">
        <text>N(4)-(alpha-D-Glc-(1-&gt;2)-alpha-D-Glc-(1-&gt;3)-alpha-D-Glc-(1-&gt;3)-alpha-D-Man-(1-&gt;2)-alpha-D-Man-(1-&gt;2)-alpha-D-Man-(1-&gt;3)-[alpha-D-Man-(1-&gt;2)-alpha-D-Man-(1-&gt;3)-[alpha-D-Man-(1-&gt;2)-alpha-D-Man-(1-&gt;6)]-alpha-D-Man-(1-&gt;6)]-beta-D-Man-(1-&gt;4)-beta-D-GlcNAc-(1-&gt;4)-beta-D-GlcNAc)-L-asparaginyl-[protein] + H2O = N(4)-(alpha-D-Glc-(1-&gt;3)-alpha-D-Glc-(1-&gt;3)-alpha-D-Man-(1-&gt;2)-alpha-D-Man-(1-&gt;2)-alpha-D-Man-(1-&gt;3)-[alpha-D-Man-(1-&gt;2)-alpha-D-Man-(1-&gt;3)-[alpha-D-Man-(1-&gt;2)-alpha-D-Man-(1-&gt;6)]-alpha-D-Man-(1-&gt;6)]-beta-D-Man-(1-&gt;4)-beta-D-GlcNAc-(1-&gt;4)-beta-D-GlcNAc)-L-asparaginyl-[protein] + beta-D-glucose</text>
        <dbReference type="Rhea" id="RHEA:55988"/>
        <dbReference type="Rhea" id="RHEA-COMP:12806"/>
        <dbReference type="Rhea" id="RHEA-COMP:14355"/>
        <dbReference type="ChEBI" id="CHEBI:15377"/>
        <dbReference type="ChEBI" id="CHEBI:15903"/>
        <dbReference type="ChEBI" id="CHEBI:59082"/>
        <dbReference type="ChEBI" id="CHEBI:132537"/>
        <dbReference type="EC" id="3.2.1.106"/>
    </reaction>
</comment>
<comment type="pathway">
    <text evidence="1">Glycan metabolism; N-glycan degradation.</text>
</comment>
<dbReference type="InterPro" id="IPR012341">
    <property type="entry name" value="6hp_glycosidase-like_sf"/>
</dbReference>
<keyword evidence="3 5" id="KW-0378">Hydrolase</keyword>
<evidence type="ECO:0000256" key="5">
    <source>
        <dbReference type="RuleBase" id="RU368089"/>
    </source>
</evidence>
<evidence type="ECO:0000259" key="8">
    <source>
        <dbReference type="Pfam" id="PF16923"/>
    </source>
</evidence>
<comment type="similarity">
    <text evidence="2 5">Belongs to the glycosyl hydrolase 63 family.</text>
</comment>
<dbReference type="InterPro" id="IPR031335">
    <property type="entry name" value="Glyco_hydro_63_C"/>
</dbReference>
<dbReference type="Pfam" id="PF16923">
    <property type="entry name" value="Glyco_hydro_63N"/>
    <property type="match status" value="1"/>
</dbReference>
<feature type="domain" description="Glycosyl hydrolase family 63 N-terminal" evidence="8">
    <location>
        <begin position="108"/>
        <end position="271"/>
    </location>
</feature>
<proteinExistence type="inferred from homology"/>
<organism evidence="9 10">
    <name type="scientific">Arabidopsis thaliana</name>
    <name type="common">Mouse-ear cress</name>
    <dbReference type="NCBI Taxonomy" id="3702"/>
    <lineage>
        <taxon>Eukaryota</taxon>
        <taxon>Viridiplantae</taxon>
        <taxon>Streptophyta</taxon>
        <taxon>Embryophyta</taxon>
        <taxon>Tracheophyta</taxon>
        <taxon>Spermatophyta</taxon>
        <taxon>Magnoliopsida</taxon>
        <taxon>eudicotyledons</taxon>
        <taxon>Gunneridae</taxon>
        <taxon>Pentapetalae</taxon>
        <taxon>rosids</taxon>
        <taxon>malvids</taxon>
        <taxon>Brassicales</taxon>
        <taxon>Brassicaceae</taxon>
        <taxon>Camelineae</taxon>
        <taxon>Arabidopsis</taxon>
    </lineage>
</organism>
<feature type="region of interest" description="Disordered" evidence="6">
    <location>
        <begin position="616"/>
        <end position="635"/>
    </location>
</feature>
<comment type="function">
    <text evidence="5">Cleaves the distal alpha 1,2-linked glucose residue from the Glc(3)Man(9)GlcNAc(2) oligosaccharide precursor.</text>
</comment>
<evidence type="ECO:0000313" key="9">
    <source>
        <dbReference type="EMBL" id="CAD5316547.1"/>
    </source>
</evidence>
<keyword evidence="5" id="KW-0256">Endoplasmic reticulum</keyword>
<dbReference type="GO" id="GO:0005789">
    <property type="term" value="C:endoplasmic reticulum membrane"/>
    <property type="evidence" value="ECO:0007669"/>
    <property type="project" value="UniProtKB-SubCell"/>
</dbReference>
<dbReference type="InterPro" id="IPR008928">
    <property type="entry name" value="6-hairpin_glycosidase_sf"/>
</dbReference>
<dbReference type="Gene3D" id="2.70.98.110">
    <property type="entry name" value="Glycosyl hydrolase family 63, N-terminal domain"/>
    <property type="match status" value="1"/>
</dbReference>
<evidence type="ECO:0000256" key="2">
    <source>
        <dbReference type="ARBA" id="ARBA00010833"/>
    </source>
</evidence>
<dbReference type="InterPro" id="IPR031631">
    <property type="entry name" value="Glyco_hydro_63N"/>
</dbReference>
<comment type="caution">
    <text evidence="5">Lacks conserved residue(s) required for the propagation of feature annotation.</text>
</comment>